<dbReference type="PROSITE" id="PS50304">
    <property type="entry name" value="TUDOR"/>
    <property type="match status" value="1"/>
</dbReference>
<evidence type="ECO:0000259" key="7">
    <source>
        <dbReference type="PROSITE" id="PS50865"/>
    </source>
</evidence>
<dbReference type="InterPro" id="IPR035437">
    <property type="entry name" value="SNase_OB-fold_sf"/>
</dbReference>
<proteinExistence type="predicted"/>
<evidence type="ECO:0000256" key="2">
    <source>
        <dbReference type="ARBA" id="ARBA00022771"/>
    </source>
</evidence>
<evidence type="ECO:0000313" key="9">
    <source>
        <dbReference type="RefSeq" id="XP_017856344.1"/>
    </source>
</evidence>
<feature type="compositionally biased region" description="Basic and acidic residues" evidence="5">
    <location>
        <begin position="717"/>
        <end position="726"/>
    </location>
</feature>
<dbReference type="RefSeq" id="XP_017856344.1">
    <property type="nucleotide sequence ID" value="XM_018000855.1"/>
</dbReference>
<accession>A0ABM1NN09</accession>
<keyword evidence="8" id="KW-1185">Reference proteome</keyword>
<dbReference type="GeneID" id="108609142"/>
<dbReference type="Gene3D" id="2.30.30.140">
    <property type="match status" value="2"/>
</dbReference>
<keyword evidence="2 4" id="KW-0863">Zinc-finger</keyword>
<evidence type="ECO:0000256" key="4">
    <source>
        <dbReference type="PROSITE-ProRule" id="PRU00134"/>
    </source>
</evidence>
<dbReference type="Pfam" id="PF01753">
    <property type="entry name" value="zf-MYND"/>
    <property type="match status" value="1"/>
</dbReference>
<dbReference type="InterPro" id="IPR002893">
    <property type="entry name" value="Znf_MYND"/>
</dbReference>
<feature type="domain" description="Tudor" evidence="6">
    <location>
        <begin position="800"/>
        <end position="858"/>
    </location>
</feature>
<keyword evidence="3" id="KW-0862">Zinc</keyword>
<dbReference type="Gene3D" id="2.40.50.90">
    <property type="match status" value="1"/>
</dbReference>
<dbReference type="SUPFAM" id="SSF144232">
    <property type="entry name" value="HIT/MYND zinc finger-like"/>
    <property type="match status" value="1"/>
</dbReference>
<dbReference type="CDD" id="cd20379">
    <property type="entry name" value="Tudor_dTUD-like"/>
    <property type="match status" value="1"/>
</dbReference>
<name>A0ABM1NN09_DROAR</name>
<evidence type="ECO:0000256" key="3">
    <source>
        <dbReference type="ARBA" id="ARBA00022833"/>
    </source>
</evidence>
<evidence type="ECO:0000256" key="1">
    <source>
        <dbReference type="ARBA" id="ARBA00022723"/>
    </source>
</evidence>
<gene>
    <name evidence="9 10" type="primary">LOC108609142</name>
</gene>
<dbReference type="PANTHER" id="PTHR22948:SF29">
    <property type="entry name" value="FI02030P-RELATED"/>
    <property type="match status" value="1"/>
</dbReference>
<keyword evidence="1" id="KW-0479">Metal-binding</keyword>
<feature type="region of interest" description="Disordered" evidence="5">
    <location>
        <begin position="701"/>
        <end position="729"/>
    </location>
</feature>
<dbReference type="Gene3D" id="6.10.140.2220">
    <property type="match status" value="1"/>
</dbReference>
<evidence type="ECO:0000256" key="5">
    <source>
        <dbReference type="SAM" id="MobiDB-lite"/>
    </source>
</evidence>
<feature type="domain" description="MYND-type" evidence="7">
    <location>
        <begin position="10"/>
        <end position="45"/>
    </location>
</feature>
<dbReference type="Pfam" id="PF00567">
    <property type="entry name" value="TUDOR"/>
    <property type="match status" value="3"/>
</dbReference>
<dbReference type="SUPFAM" id="SSF63748">
    <property type="entry name" value="Tudor/PWWP/MBT"/>
    <property type="match status" value="2"/>
</dbReference>
<dbReference type="PROSITE" id="PS50865">
    <property type="entry name" value="ZF_MYND_2"/>
    <property type="match status" value="1"/>
</dbReference>
<sequence length="917" mass="103369">MDIDINKLLCTICGISANLMCQRCGEPYCNDVCQRKDWQRHKYICTLMPALVSIRPIKPMATVAHDMAAAHNVMIPKEYPNEQLASMVRKLSFGESSGSQWSQEWRNSMMPSTNDFFECRVTCMEPEGPIWVMDVANIDSLERLTNNIARSMQQQKSFSIHDLSTGILVGAAVDHKMYRAEVLKVNVSAEYADVRLIDYGTVVSCMSQNIYRAVQRMSQYKAHSFRVKLPNNKGVQINKNLTLRLLGRKTVDGIEQAELKQKLMVPLCLPFELMAVEPAVRVVKILQRNVLLEEPQVALLQLKAMSNINDELNASLKNLPGEVFKEIPSQNASTIHMAARTNQGYRRALLIDHIEEPRLFLVYEMDEGCISLTSEVCHIPSKLVGLPLRVFSVTLEDNQAGTLENHLKQCGPDLSIKFNNDSLMGKEKDKLRTARAALYSKNKQVCAVRARSFLGLINLIGLKYWRQPIENDDLVYISHIVNYKEVCISSVHCKQYGNIFNSVETKCLPVDDFKEIRIGDVVLVVCTSRCNYRAEIVSLDNTKFGVRNIDTGSMHLVVGANLRRPCRFVENLPVSHCRVKIKTICNIPPEAVPPNSVALQILKRLYENNMEMLVKFDISDRNTVDLIDLTAEPHSLMTRMLPVLFTPTAVELNPAEALPGLSTMEQDLMKSSATLNEDFPEVSAIERELLKSSVTQNVEVASLPPLPLSPPTSPPTDKSENSEKSPKQVQRYYFNDLERRLLPLGENMEVIILNAVGLENLGYVTACFFDSEEEAERLQNFLNLVAQLGSDDDKLKPGFLPEVGELCLTLYSEDNSWYRGICKRITGKKASILYCDFGNVELVPVEQIKPISSELLHCVYATKCFIDGFDKDKPFVHLEKYLADANKILCDVLEGPEPNSRTLKIPILNEILSKELI</sequence>
<evidence type="ECO:0000313" key="10">
    <source>
        <dbReference type="RefSeq" id="XP_017856345.1"/>
    </source>
</evidence>
<organism evidence="8 10">
    <name type="scientific">Drosophila arizonae</name>
    <name type="common">Fruit fly</name>
    <dbReference type="NCBI Taxonomy" id="7263"/>
    <lineage>
        <taxon>Eukaryota</taxon>
        <taxon>Metazoa</taxon>
        <taxon>Ecdysozoa</taxon>
        <taxon>Arthropoda</taxon>
        <taxon>Hexapoda</taxon>
        <taxon>Insecta</taxon>
        <taxon>Pterygota</taxon>
        <taxon>Neoptera</taxon>
        <taxon>Endopterygota</taxon>
        <taxon>Diptera</taxon>
        <taxon>Brachycera</taxon>
        <taxon>Muscomorpha</taxon>
        <taxon>Ephydroidea</taxon>
        <taxon>Drosophilidae</taxon>
        <taxon>Drosophila</taxon>
    </lineage>
</organism>
<dbReference type="PANTHER" id="PTHR22948">
    <property type="entry name" value="TUDOR DOMAIN CONTAINING PROTEIN"/>
    <property type="match status" value="1"/>
</dbReference>
<reference evidence="8" key="1">
    <citation type="journal article" date="1997" name="Nucleic Acids Res.">
        <title>tRNAscan-SE: a program for improved detection of transfer RNA genes in genomic sequence.</title>
        <authorList>
            <person name="Lowe T.M."/>
            <person name="Eddy S.R."/>
        </authorList>
    </citation>
    <scope>NUCLEOTIDE SEQUENCE [LARGE SCALE GENOMIC DNA]</scope>
</reference>
<dbReference type="InterPro" id="IPR002999">
    <property type="entry name" value="Tudor"/>
</dbReference>
<evidence type="ECO:0000259" key="6">
    <source>
        <dbReference type="PROSITE" id="PS50304"/>
    </source>
</evidence>
<protein>
    <submittedName>
        <fullName evidence="9 10">Uncharacterized protein LOC108609142</fullName>
    </submittedName>
</protein>
<dbReference type="RefSeq" id="XP_017856345.1">
    <property type="nucleotide sequence ID" value="XM_018000856.1"/>
</dbReference>
<dbReference type="Proteomes" id="UP000694904">
    <property type="component" value="Chromosome 2"/>
</dbReference>
<dbReference type="SMART" id="SM00333">
    <property type="entry name" value="TUDOR"/>
    <property type="match status" value="3"/>
</dbReference>
<reference evidence="8" key="2">
    <citation type="journal article" date="2016" name="G3 (Bethesda)">
        <title>Genome Evolution in Three Species of Cactophilic Drosophila.</title>
        <authorList>
            <person name="Sanchez-Flores A."/>
            <person name="Penazola F."/>
            <person name="Carpinteyro-Ponce J."/>
            <person name="Nazario-Yepiz N."/>
            <person name="Abreu-Goodger C."/>
            <person name="Machado C.A."/>
            <person name="Markow T.A."/>
        </authorList>
    </citation>
    <scope>NUCLEOTIDE SEQUENCE [LARGE SCALE GENOMIC DNA]</scope>
</reference>
<evidence type="ECO:0000313" key="8">
    <source>
        <dbReference type="Proteomes" id="UP000694904"/>
    </source>
</evidence>
<reference evidence="9 10" key="3">
    <citation type="submission" date="2025-05" db="UniProtKB">
        <authorList>
            <consortium name="RefSeq"/>
        </authorList>
    </citation>
    <scope>IDENTIFICATION</scope>
    <source>
        <tissue evidence="9 10">Whole organism</tissue>
    </source>
</reference>
<dbReference type="InterPro" id="IPR050621">
    <property type="entry name" value="Tudor_domain_containing"/>
</dbReference>
<feature type="compositionally biased region" description="Pro residues" evidence="5">
    <location>
        <begin position="704"/>
        <end position="714"/>
    </location>
</feature>